<comment type="caution">
    <text evidence="3">The sequence shown here is derived from an EMBL/GenBank/DDBJ whole genome shotgun (WGS) entry which is preliminary data.</text>
</comment>
<dbReference type="Proteomes" id="UP000828390">
    <property type="component" value="Unassembled WGS sequence"/>
</dbReference>
<proteinExistence type="predicted"/>
<dbReference type="InterPro" id="IPR043555">
    <property type="entry name" value="SRPX-like"/>
</dbReference>
<reference evidence="3" key="1">
    <citation type="journal article" date="2019" name="bioRxiv">
        <title>The Genome of the Zebra Mussel, Dreissena polymorpha: A Resource for Invasive Species Research.</title>
        <authorList>
            <person name="McCartney M.A."/>
            <person name="Auch B."/>
            <person name="Kono T."/>
            <person name="Mallez S."/>
            <person name="Zhang Y."/>
            <person name="Obille A."/>
            <person name="Becker A."/>
            <person name="Abrahante J.E."/>
            <person name="Garbe J."/>
            <person name="Badalamenti J.P."/>
            <person name="Herman A."/>
            <person name="Mangelson H."/>
            <person name="Liachko I."/>
            <person name="Sullivan S."/>
            <person name="Sone E.D."/>
            <person name="Koren S."/>
            <person name="Silverstein K.A.T."/>
            <person name="Beckman K.B."/>
            <person name="Gohl D.M."/>
        </authorList>
    </citation>
    <scope>NUCLEOTIDE SEQUENCE</scope>
    <source>
        <strain evidence="3">Duluth1</strain>
        <tissue evidence="3">Whole animal</tissue>
    </source>
</reference>
<keyword evidence="4" id="KW-1185">Reference proteome</keyword>
<reference evidence="3" key="2">
    <citation type="submission" date="2020-11" db="EMBL/GenBank/DDBJ databases">
        <authorList>
            <person name="McCartney M.A."/>
            <person name="Auch B."/>
            <person name="Kono T."/>
            <person name="Mallez S."/>
            <person name="Becker A."/>
            <person name="Gohl D.M."/>
            <person name="Silverstein K.A.T."/>
            <person name="Koren S."/>
            <person name="Bechman K.B."/>
            <person name="Herman A."/>
            <person name="Abrahante J.E."/>
            <person name="Garbe J."/>
        </authorList>
    </citation>
    <scope>NUCLEOTIDE SEQUENCE</scope>
    <source>
        <strain evidence="3">Duluth1</strain>
        <tissue evidence="3">Whole animal</tissue>
    </source>
</reference>
<accession>A0A9D4FE47</accession>
<keyword evidence="1" id="KW-0677">Repeat</keyword>
<evidence type="ECO:0000259" key="2">
    <source>
        <dbReference type="PROSITE" id="PS50825"/>
    </source>
</evidence>
<sequence>MNKALYTNLIENFECTCVVGWAGKTCKEDKQPPIASNCSNNIRVNATERSQFVYWTEPTFFDQMGSELHLVSNYETPSHTFIWGDFTIHYTATKIKNALRTECAFTITVRPTPCDFLPVPKTLQ</sequence>
<organism evidence="3 4">
    <name type="scientific">Dreissena polymorpha</name>
    <name type="common">Zebra mussel</name>
    <name type="synonym">Mytilus polymorpha</name>
    <dbReference type="NCBI Taxonomy" id="45954"/>
    <lineage>
        <taxon>Eukaryota</taxon>
        <taxon>Metazoa</taxon>
        <taxon>Spiralia</taxon>
        <taxon>Lophotrochozoa</taxon>
        <taxon>Mollusca</taxon>
        <taxon>Bivalvia</taxon>
        <taxon>Autobranchia</taxon>
        <taxon>Heteroconchia</taxon>
        <taxon>Euheterodonta</taxon>
        <taxon>Imparidentia</taxon>
        <taxon>Neoheterodontei</taxon>
        <taxon>Myida</taxon>
        <taxon>Dreissenoidea</taxon>
        <taxon>Dreissenidae</taxon>
        <taxon>Dreissena</taxon>
    </lineage>
</organism>
<dbReference type="PANTHER" id="PTHR46343">
    <property type="entry name" value="HYR DOMAIN-CONTAINING PROTEIN"/>
    <property type="match status" value="1"/>
</dbReference>
<name>A0A9D4FE47_DREPO</name>
<dbReference type="InterPro" id="IPR000742">
    <property type="entry name" value="EGF"/>
</dbReference>
<dbReference type="Gene3D" id="2.10.25.10">
    <property type="entry name" value="Laminin"/>
    <property type="match status" value="1"/>
</dbReference>
<dbReference type="InterPro" id="IPR003410">
    <property type="entry name" value="HYR_dom"/>
</dbReference>
<gene>
    <name evidence="3" type="ORF">DPMN_149630</name>
</gene>
<dbReference type="PROSITE" id="PS01186">
    <property type="entry name" value="EGF_2"/>
    <property type="match status" value="1"/>
</dbReference>
<evidence type="ECO:0000313" key="3">
    <source>
        <dbReference type="EMBL" id="KAH3796064.1"/>
    </source>
</evidence>
<feature type="domain" description="HYR" evidence="2">
    <location>
        <begin position="28"/>
        <end position="111"/>
    </location>
</feature>
<dbReference type="Pfam" id="PF02494">
    <property type="entry name" value="HYR"/>
    <property type="match status" value="1"/>
</dbReference>
<dbReference type="PANTHER" id="PTHR46343:SF2">
    <property type="entry name" value="SUSHI_VON WILLEBRAND FACTOR TYPE A_EGF_PENTRAXIN DOMAIN-CONTAINING 1"/>
    <property type="match status" value="1"/>
</dbReference>
<protein>
    <recommendedName>
        <fullName evidence="2">HYR domain-containing protein</fullName>
    </recommendedName>
</protein>
<evidence type="ECO:0000313" key="4">
    <source>
        <dbReference type="Proteomes" id="UP000828390"/>
    </source>
</evidence>
<dbReference type="AlphaFoldDB" id="A0A9D4FE47"/>
<dbReference type="PROSITE" id="PS00022">
    <property type="entry name" value="EGF_1"/>
    <property type="match status" value="1"/>
</dbReference>
<evidence type="ECO:0000256" key="1">
    <source>
        <dbReference type="ARBA" id="ARBA00022737"/>
    </source>
</evidence>
<dbReference type="EMBL" id="JAIWYP010000007">
    <property type="protein sequence ID" value="KAH3796064.1"/>
    <property type="molecule type" value="Genomic_DNA"/>
</dbReference>
<dbReference type="PROSITE" id="PS50825">
    <property type="entry name" value="HYR"/>
    <property type="match status" value="1"/>
</dbReference>